<dbReference type="RefSeq" id="WP_012039039.1">
    <property type="nucleotide sequence ID" value="NC_009480.1"/>
</dbReference>
<evidence type="ECO:0000313" key="9">
    <source>
        <dbReference type="EMBL" id="CAN02424.1"/>
    </source>
</evidence>
<dbReference type="PANTHER" id="PTHR30472:SF1">
    <property type="entry name" value="FE(3+) DICITRATE TRANSPORT SYSTEM PERMEASE PROTEIN FECC-RELATED"/>
    <property type="match status" value="1"/>
</dbReference>
<proteinExistence type="inferred from homology"/>
<dbReference type="Gene3D" id="1.10.3470.10">
    <property type="entry name" value="ABC transporter involved in vitamin B12 uptake, BtuC"/>
    <property type="match status" value="1"/>
</dbReference>
<keyword evidence="7 8" id="KW-0472">Membrane</keyword>
<evidence type="ECO:0000256" key="8">
    <source>
        <dbReference type="SAM" id="Phobius"/>
    </source>
</evidence>
<dbReference type="GO" id="GO:0033214">
    <property type="term" value="P:siderophore-iron import into cell"/>
    <property type="evidence" value="ECO:0007669"/>
    <property type="project" value="TreeGrafter"/>
</dbReference>
<keyword evidence="5 8" id="KW-0812">Transmembrane</keyword>
<evidence type="ECO:0000313" key="10">
    <source>
        <dbReference type="Proteomes" id="UP000001564"/>
    </source>
</evidence>
<organism evidence="9 10">
    <name type="scientific">Clavibacter michiganensis subsp. michiganensis (strain NCPPB 382)</name>
    <dbReference type="NCBI Taxonomy" id="443906"/>
    <lineage>
        <taxon>Bacteria</taxon>
        <taxon>Bacillati</taxon>
        <taxon>Actinomycetota</taxon>
        <taxon>Actinomycetes</taxon>
        <taxon>Micrococcales</taxon>
        <taxon>Microbacteriaceae</taxon>
        <taxon>Clavibacter</taxon>
    </lineage>
</organism>
<dbReference type="FunFam" id="1.10.3470.10:FF:000001">
    <property type="entry name" value="Vitamin B12 ABC transporter permease BtuC"/>
    <property type="match status" value="1"/>
</dbReference>
<gene>
    <name evidence="9" type="primary">fecC1</name>
    <name evidence="9" type="ordered locus">CMM_2350</name>
</gene>
<dbReference type="KEGG" id="cmi:CMM_2350"/>
<keyword evidence="10" id="KW-1185">Reference proteome</keyword>
<reference evidence="9 10" key="1">
    <citation type="journal article" date="2008" name="J. Bacteriol.">
        <title>The genome sequence of the tomato-pathogenic actinomycete Clavibacter michiganensis subsp. michiganensis NCPPB382 reveals a large island involved in pathogenicity.</title>
        <authorList>
            <person name="Gartemann K.H."/>
            <person name="Abt B."/>
            <person name="Bekel T."/>
            <person name="Burger A."/>
            <person name="Engemann J."/>
            <person name="Flugel M."/>
            <person name="Gaigalat L."/>
            <person name="Goesmann A."/>
            <person name="Grafen I."/>
            <person name="Kalinowski J."/>
            <person name="Kaup O."/>
            <person name="Kirchner O."/>
            <person name="Krause L."/>
            <person name="Linke B."/>
            <person name="McHardy A."/>
            <person name="Meyer F."/>
            <person name="Pohle S."/>
            <person name="Ruckert C."/>
            <person name="Schneiker S."/>
            <person name="Zellermann E.M."/>
            <person name="Puhler A."/>
            <person name="Eichenlaub R."/>
            <person name="Kaiser O."/>
            <person name="Bartels D."/>
        </authorList>
    </citation>
    <scope>NUCLEOTIDE SEQUENCE [LARGE SCALE GENOMIC DNA]</scope>
    <source>
        <strain evidence="9 10">NCPPB 382</strain>
    </source>
</reference>
<dbReference type="GO" id="GO:0005886">
    <property type="term" value="C:plasma membrane"/>
    <property type="evidence" value="ECO:0007669"/>
    <property type="project" value="UniProtKB-SubCell"/>
</dbReference>
<keyword evidence="3" id="KW-0813">Transport</keyword>
<feature type="transmembrane region" description="Helical" evidence="8">
    <location>
        <begin position="152"/>
        <end position="174"/>
    </location>
</feature>
<feature type="transmembrane region" description="Helical" evidence="8">
    <location>
        <begin position="12"/>
        <end position="33"/>
    </location>
</feature>
<keyword evidence="6 8" id="KW-1133">Transmembrane helix</keyword>
<feature type="transmembrane region" description="Helical" evidence="8">
    <location>
        <begin position="194"/>
        <end position="221"/>
    </location>
</feature>
<dbReference type="InterPro" id="IPR000522">
    <property type="entry name" value="ABC_transptr_permease_BtuC"/>
</dbReference>
<dbReference type="SUPFAM" id="SSF81345">
    <property type="entry name" value="ABC transporter involved in vitamin B12 uptake, BtuC"/>
    <property type="match status" value="1"/>
</dbReference>
<dbReference type="EMBL" id="AM711867">
    <property type="protein sequence ID" value="CAN02424.1"/>
    <property type="molecule type" value="Genomic_DNA"/>
</dbReference>
<dbReference type="eggNOG" id="COG0609">
    <property type="taxonomic scope" value="Bacteria"/>
</dbReference>
<feature type="transmembrane region" description="Helical" evidence="8">
    <location>
        <begin position="94"/>
        <end position="115"/>
    </location>
</feature>
<evidence type="ECO:0000256" key="7">
    <source>
        <dbReference type="ARBA" id="ARBA00023136"/>
    </source>
</evidence>
<evidence type="ECO:0000256" key="6">
    <source>
        <dbReference type="ARBA" id="ARBA00022989"/>
    </source>
</evidence>
<dbReference type="Pfam" id="PF01032">
    <property type="entry name" value="FecCD"/>
    <property type="match status" value="1"/>
</dbReference>
<feature type="transmembrane region" description="Helical" evidence="8">
    <location>
        <begin position="65"/>
        <end position="82"/>
    </location>
</feature>
<dbReference type="InterPro" id="IPR037294">
    <property type="entry name" value="ABC_BtuC-like"/>
</dbReference>
<dbReference type="CDD" id="cd06550">
    <property type="entry name" value="TM_ABC_iron-siderophores_like"/>
    <property type="match status" value="1"/>
</dbReference>
<name>A5CTJ6_CLAM3</name>
<accession>A5CTJ6</accession>
<evidence type="ECO:0000256" key="3">
    <source>
        <dbReference type="ARBA" id="ARBA00022448"/>
    </source>
</evidence>
<comment type="subcellular location">
    <subcellularLocation>
        <location evidence="1">Cell membrane</location>
        <topology evidence="1">Multi-pass membrane protein</topology>
    </subcellularLocation>
</comment>
<evidence type="ECO:0000256" key="5">
    <source>
        <dbReference type="ARBA" id="ARBA00022692"/>
    </source>
</evidence>
<comment type="similarity">
    <text evidence="2">Belongs to the binding-protein-dependent transport system permease family. FecCD subfamily.</text>
</comment>
<feature type="transmembrane region" description="Helical" evidence="8">
    <location>
        <begin position="256"/>
        <end position="275"/>
    </location>
</feature>
<sequence>MTRTRTRTRTAAWAAVIAVALAASVVLSLAVGANGLHPGLLLDTLAGGGTDESRFVLRDQRVPRTLLALAVGVGLGGAGALMQALTRNPLADPGILGVNAGAAAAVAGAVVLLGVTDPAGQAPFAYAGALVLTVLVVALGTAGRGRADPVRLTLAGIAVGAVLSGITTGVTLTHPDAFERMLGWSAGTLLGRDLALLAPVLPLLAVGALLAVAVAPALDAVALGDDTARSQGVSLARTRLVTIAAITLLAGTATALAGPVSFVGLMIPHVVRWAVGVGHRRVVVGSMAAAPVLVLLADVVGRVVAPPGEMPVGIVTAFVGAPVLIALVRRSRRVSGL</sequence>
<evidence type="ECO:0000256" key="2">
    <source>
        <dbReference type="ARBA" id="ARBA00007935"/>
    </source>
</evidence>
<evidence type="ECO:0000256" key="4">
    <source>
        <dbReference type="ARBA" id="ARBA00022475"/>
    </source>
</evidence>
<dbReference type="PANTHER" id="PTHR30472">
    <property type="entry name" value="FERRIC ENTEROBACTIN TRANSPORT SYSTEM PERMEASE PROTEIN"/>
    <property type="match status" value="1"/>
</dbReference>
<feature type="transmembrane region" description="Helical" evidence="8">
    <location>
        <begin position="121"/>
        <end position="140"/>
    </location>
</feature>
<dbReference type="HOGENOM" id="CLU_013016_1_0_11"/>
<feature type="transmembrane region" description="Helical" evidence="8">
    <location>
        <begin position="310"/>
        <end position="328"/>
    </location>
</feature>
<dbReference type="GO" id="GO:0022857">
    <property type="term" value="F:transmembrane transporter activity"/>
    <property type="evidence" value="ECO:0007669"/>
    <property type="project" value="InterPro"/>
</dbReference>
<dbReference type="AlphaFoldDB" id="A5CTJ6"/>
<keyword evidence="4" id="KW-1003">Cell membrane</keyword>
<evidence type="ECO:0000256" key="1">
    <source>
        <dbReference type="ARBA" id="ARBA00004651"/>
    </source>
</evidence>
<dbReference type="Proteomes" id="UP000001564">
    <property type="component" value="Chromosome"/>
</dbReference>
<feature type="transmembrane region" description="Helical" evidence="8">
    <location>
        <begin position="282"/>
        <end position="304"/>
    </location>
</feature>
<protein>
    <submittedName>
        <fullName evidence="9">Fe3+-siderophore ABC transporter,permease component</fullName>
    </submittedName>
</protein>